<accession>A0ABU8VMK2</accession>
<evidence type="ECO:0000256" key="1">
    <source>
        <dbReference type="ARBA" id="ARBA00001561"/>
    </source>
</evidence>
<proteinExistence type="predicted"/>
<organism evidence="6 7">
    <name type="scientific">Variovorax ureilyticus</name>
    <dbReference type="NCBI Taxonomy" id="1836198"/>
    <lineage>
        <taxon>Bacteria</taxon>
        <taxon>Pseudomonadati</taxon>
        <taxon>Pseudomonadota</taxon>
        <taxon>Betaproteobacteria</taxon>
        <taxon>Burkholderiales</taxon>
        <taxon>Comamonadaceae</taxon>
        <taxon>Variovorax</taxon>
    </lineage>
</organism>
<dbReference type="EC" id="3.5.1.28" evidence="2"/>
<evidence type="ECO:0000259" key="5">
    <source>
        <dbReference type="Pfam" id="PF01510"/>
    </source>
</evidence>
<dbReference type="Gene3D" id="3.40.80.10">
    <property type="entry name" value="Peptidoglycan recognition protein-like"/>
    <property type="match status" value="1"/>
</dbReference>
<dbReference type="SUPFAM" id="SSF55846">
    <property type="entry name" value="N-acetylmuramoyl-L-alanine amidase-like"/>
    <property type="match status" value="1"/>
</dbReference>
<sequence>MLYITREGHVDAERITVKIFPRIERGEMSAVNGIVVHQTGGSKAAGAFASYSDKEQIPNGAHFLIDKDGSIYQTASLYRVTNHVGIMQSRCMINQKCTPTELKHARSLLAQKPFSKGAKALSRHEEKKTWPDRFPSNADSIGIECVGESPGERGREGFVPLTDAQQNSLKWLIKQLVETLNVSMSEIYRHPEIARKNATEASTAKW</sequence>
<dbReference type="InterPro" id="IPR002502">
    <property type="entry name" value="Amidase_domain"/>
</dbReference>
<protein>
    <recommendedName>
        <fullName evidence="2">N-acetylmuramoyl-L-alanine amidase</fullName>
        <ecNumber evidence="2">3.5.1.28</ecNumber>
    </recommendedName>
</protein>
<comment type="caution">
    <text evidence="6">The sequence shown here is derived from an EMBL/GenBank/DDBJ whole genome shotgun (WGS) entry which is preliminary data.</text>
</comment>
<dbReference type="PANTHER" id="PTHR30417:SF1">
    <property type="entry name" value="N-ACETYLMURAMOYL-L-ALANINE AMIDASE AMID"/>
    <property type="match status" value="1"/>
</dbReference>
<reference evidence="6 7" key="1">
    <citation type="submission" date="2024-03" db="EMBL/GenBank/DDBJ databases">
        <title>Novel species of the genus Variovorax.</title>
        <authorList>
            <person name="Liu Q."/>
            <person name="Xin Y.-H."/>
        </authorList>
    </citation>
    <scope>NUCLEOTIDE SEQUENCE [LARGE SCALE GENOMIC DNA]</scope>
    <source>
        <strain evidence="6 7">KACC 18899</strain>
    </source>
</reference>
<dbReference type="Proteomes" id="UP001365846">
    <property type="component" value="Unassembled WGS sequence"/>
</dbReference>
<dbReference type="RefSeq" id="WP_340359326.1">
    <property type="nucleotide sequence ID" value="NZ_JBBKZU010000011.1"/>
</dbReference>
<dbReference type="InterPro" id="IPR051206">
    <property type="entry name" value="NAMLAA_amidase_2"/>
</dbReference>
<evidence type="ECO:0000313" key="7">
    <source>
        <dbReference type="Proteomes" id="UP001365846"/>
    </source>
</evidence>
<dbReference type="EMBL" id="JBBKZU010000011">
    <property type="protein sequence ID" value="MEJ8814099.1"/>
    <property type="molecule type" value="Genomic_DNA"/>
</dbReference>
<keyword evidence="3" id="KW-0378">Hydrolase</keyword>
<evidence type="ECO:0000256" key="2">
    <source>
        <dbReference type="ARBA" id="ARBA00011901"/>
    </source>
</evidence>
<keyword evidence="7" id="KW-1185">Reference proteome</keyword>
<evidence type="ECO:0000256" key="3">
    <source>
        <dbReference type="ARBA" id="ARBA00022801"/>
    </source>
</evidence>
<dbReference type="InterPro" id="IPR036505">
    <property type="entry name" value="Amidase/PGRP_sf"/>
</dbReference>
<evidence type="ECO:0000256" key="4">
    <source>
        <dbReference type="ARBA" id="ARBA00023316"/>
    </source>
</evidence>
<gene>
    <name evidence="6" type="ORF">WKW77_23645</name>
</gene>
<dbReference type="Pfam" id="PF01510">
    <property type="entry name" value="Amidase_2"/>
    <property type="match status" value="1"/>
</dbReference>
<evidence type="ECO:0000313" key="6">
    <source>
        <dbReference type="EMBL" id="MEJ8814099.1"/>
    </source>
</evidence>
<comment type="catalytic activity">
    <reaction evidence="1">
        <text>Hydrolyzes the link between N-acetylmuramoyl residues and L-amino acid residues in certain cell-wall glycopeptides.</text>
        <dbReference type="EC" id="3.5.1.28"/>
    </reaction>
</comment>
<feature type="domain" description="N-acetylmuramoyl-L-alanine amidase" evidence="5">
    <location>
        <begin position="29"/>
        <end position="196"/>
    </location>
</feature>
<name>A0ABU8VMK2_9BURK</name>
<dbReference type="CDD" id="cd06583">
    <property type="entry name" value="PGRP"/>
    <property type="match status" value="1"/>
</dbReference>
<keyword evidence="4" id="KW-0961">Cell wall biogenesis/degradation</keyword>
<dbReference type="PANTHER" id="PTHR30417">
    <property type="entry name" value="N-ACETYLMURAMOYL-L-ALANINE AMIDASE AMID"/>
    <property type="match status" value="1"/>
</dbReference>